<feature type="transmembrane region" description="Helical" evidence="7">
    <location>
        <begin position="248"/>
        <end position="268"/>
    </location>
</feature>
<comment type="subcellular location">
    <subcellularLocation>
        <location evidence="1 7">Cell membrane</location>
        <topology evidence="1 7">Multi-pass membrane protein</topology>
    </subcellularLocation>
</comment>
<evidence type="ECO:0000259" key="9">
    <source>
        <dbReference type="PROSITE" id="PS50928"/>
    </source>
</evidence>
<dbReference type="PROSITE" id="PS50928">
    <property type="entry name" value="ABC_TM1"/>
    <property type="match status" value="1"/>
</dbReference>
<keyword evidence="5 7" id="KW-1133">Transmembrane helix</keyword>
<organism evidence="10 11">
    <name type="scientific">Actinomadura algeriensis</name>
    <dbReference type="NCBI Taxonomy" id="1679523"/>
    <lineage>
        <taxon>Bacteria</taxon>
        <taxon>Bacillati</taxon>
        <taxon>Actinomycetota</taxon>
        <taxon>Actinomycetes</taxon>
        <taxon>Streptosporangiales</taxon>
        <taxon>Thermomonosporaceae</taxon>
        <taxon>Actinomadura</taxon>
    </lineage>
</organism>
<dbReference type="InterPro" id="IPR000515">
    <property type="entry name" value="MetI-like"/>
</dbReference>
<feature type="domain" description="ABC transmembrane type-1" evidence="9">
    <location>
        <begin position="106"/>
        <end position="321"/>
    </location>
</feature>
<dbReference type="InterPro" id="IPR051393">
    <property type="entry name" value="ABC_transporter_permease"/>
</dbReference>
<dbReference type="PANTHER" id="PTHR30193">
    <property type="entry name" value="ABC TRANSPORTER PERMEASE PROTEIN"/>
    <property type="match status" value="1"/>
</dbReference>
<feature type="compositionally biased region" description="Low complexity" evidence="8">
    <location>
        <begin position="1"/>
        <end position="14"/>
    </location>
</feature>
<keyword evidence="4 7" id="KW-0812">Transmembrane</keyword>
<dbReference type="Proteomes" id="UP000627838">
    <property type="component" value="Unassembled WGS sequence"/>
</dbReference>
<evidence type="ECO:0000256" key="8">
    <source>
        <dbReference type="SAM" id="MobiDB-lite"/>
    </source>
</evidence>
<dbReference type="EMBL" id="JADBDZ010000001">
    <property type="protein sequence ID" value="MBE1537155.1"/>
    <property type="molecule type" value="Genomic_DNA"/>
</dbReference>
<comment type="caution">
    <text evidence="10">The sequence shown here is derived from an EMBL/GenBank/DDBJ whole genome shotgun (WGS) entry which is preliminary data.</text>
</comment>
<name>A0ABR9K2S1_9ACTN</name>
<dbReference type="CDD" id="cd06261">
    <property type="entry name" value="TM_PBP2"/>
    <property type="match status" value="1"/>
</dbReference>
<dbReference type="Gene3D" id="1.10.3720.10">
    <property type="entry name" value="MetI-like"/>
    <property type="match status" value="1"/>
</dbReference>
<evidence type="ECO:0000256" key="6">
    <source>
        <dbReference type="ARBA" id="ARBA00023136"/>
    </source>
</evidence>
<comment type="similarity">
    <text evidence="7">Belongs to the binding-protein-dependent transport system permease family.</text>
</comment>
<feature type="transmembrane region" description="Helical" evidence="7">
    <location>
        <begin position="106"/>
        <end position="131"/>
    </location>
</feature>
<proteinExistence type="inferred from homology"/>
<keyword evidence="6 7" id="KW-0472">Membrane</keyword>
<evidence type="ECO:0000256" key="7">
    <source>
        <dbReference type="RuleBase" id="RU363032"/>
    </source>
</evidence>
<feature type="transmembrane region" description="Helical" evidence="7">
    <location>
        <begin position="300"/>
        <end position="321"/>
    </location>
</feature>
<reference evidence="10 11" key="1">
    <citation type="submission" date="2020-10" db="EMBL/GenBank/DDBJ databases">
        <title>Sequencing the genomes of 1000 actinobacteria strains.</title>
        <authorList>
            <person name="Klenk H.-P."/>
        </authorList>
    </citation>
    <scope>NUCLEOTIDE SEQUENCE [LARGE SCALE GENOMIC DNA]</scope>
    <source>
        <strain evidence="10 11">DSM 46744</strain>
    </source>
</reference>
<dbReference type="PANTHER" id="PTHR30193:SF41">
    <property type="entry name" value="DIACETYLCHITOBIOSE UPTAKE SYSTEM PERMEASE PROTEIN NGCF"/>
    <property type="match status" value="1"/>
</dbReference>
<feature type="transmembrane region" description="Helical" evidence="7">
    <location>
        <begin position="44"/>
        <end position="72"/>
    </location>
</feature>
<dbReference type="SUPFAM" id="SSF161098">
    <property type="entry name" value="MetI-like"/>
    <property type="match status" value="1"/>
</dbReference>
<evidence type="ECO:0000256" key="4">
    <source>
        <dbReference type="ARBA" id="ARBA00022692"/>
    </source>
</evidence>
<accession>A0ABR9K2S1</accession>
<evidence type="ECO:0000256" key="2">
    <source>
        <dbReference type="ARBA" id="ARBA00022448"/>
    </source>
</evidence>
<dbReference type="RefSeq" id="WP_192763078.1">
    <property type="nucleotide sequence ID" value="NZ_JADBDZ010000001.1"/>
</dbReference>
<protein>
    <submittedName>
        <fullName evidence="10">Raffinose/stachyose/melibiose transport system permease protein</fullName>
    </submittedName>
</protein>
<evidence type="ECO:0000313" key="11">
    <source>
        <dbReference type="Proteomes" id="UP000627838"/>
    </source>
</evidence>
<keyword evidence="3" id="KW-1003">Cell membrane</keyword>
<dbReference type="InterPro" id="IPR035906">
    <property type="entry name" value="MetI-like_sf"/>
</dbReference>
<dbReference type="Pfam" id="PF00528">
    <property type="entry name" value="BPD_transp_1"/>
    <property type="match status" value="1"/>
</dbReference>
<keyword evidence="11" id="KW-1185">Reference proteome</keyword>
<evidence type="ECO:0000256" key="3">
    <source>
        <dbReference type="ARBA" id="ARBA00022475"/>
    </source>
</evidence>
<sequence>MTVPSASPSSAAPTSSPPGSPVKSGAPARRAHRRPARRGRRLRGWFAATWFLVPALLVFALFVLFPIGIALYTSFFRWGGFGWPEDFVGLDNFRALFADPVFRGDLWRGLVLVVLSVGVQLPIALGTAVLLNQRMRGRAVYRAIFFAPYILSEVIAGVLFGMIFLPGSGLADALIEDVPLVGGLAGTWFSDPGTALPTLFAVMTWKYFGFHMMIYLAGLQGVPKEVLEAAAIDGAGPWERFRHVTLPLLAPTIRISVFLSVIGAIQLFDLVWVTTGGGPTHSTETMAVTMFQFGFQRYQMGYAGAISVAMFAISLVFSLLYQRFALRRDLQGAMTSGGGR</sequence>
<evidence type="ECO:0000256" key="5">
    <source>
        <dbReference type="ARBA" id="ARBA00022989"/>
    </source>
</evidence>
<feature type="transmembrane region" description="Helical" evidence="7">
    <location>
        <begin position="185"/>
        <end position="205"/>
    </location>
</feature>
<feature type="region of interest" description="Disordered" evidence="8">
    <location>
        <begin position="1"/>
        <end position="35"/>
    </location>
</feature>
<feature type="transmembrane region" description="Helical" evidence="7">
    <location>
        <begin position="143"/>
        <end position="165"/>
    </location>
</feature>
<evidence type="ECO:0000256" key="1">
    <source>
        <dbReference type="ARBA" id="ARBA00004651"/>
    </source>
</evidence>
<keyword evidence="2 7" id="KW-0813">Transport</keyword>
<evidence type="ECO:0000313" key="10">
    <source>
        <dbReference type="EMBL" id="MBE1537155.1"/>
    </source>
</evidence>
<gene>
    <name evidence="10" type="ORF">H4W34_006988</name>
</gene>